<gene>
    <name evidence="1" type="ORF">P343_12155</name>
</gene>
<sequence length="166" mass="18678">MKKGFIFIIIGTVLGALLMGCSQENKPVKITNPMDRAISHYILKYNKNKYLKTDKQFEVHKLYGASKNGKGGIDVYIYSVYEGFDKESKNKVKSGGSLPALVKLKKIDNQYKVIGYKEPDDGSGWTPSIKKMFPPKYANEAIKGTGVEAIQHQLDKKVNEWLENAK</sequence>
<evidence type="ECO:0000313" key="1">
    <source>
        <dbReference type="EMBL" id="EST11395.1"/>
    </source>
</evidence>
<keyword evidence="2" id="KW-1185">Reference proteome</keyword>
<dbReference type="OrthoDB" id="2381403at2"/>
<dbReference type="AlphaFoldDB" id="V6IW40"/>
<comment type="caution">
    <text evidence="1">The sequence shown here is derived from an EMBL/GenBank/DDBJ whole genome shotgun (WGS) entry which is preliminary data.</text>
</comment>
<name>V6IW40_9BACL</name>
<protein>
    <recommendedName>
        <fullName evidence="3">DUF4825 domain-containing protein</fullName>
    </recommendedName>
</protein>
<dbReference type="PATRIC" id="fig|1395513.3.peg.2465"/>
<evidence type="ECO:0008006" key="3">
    <source>
        <dbReference type="Google" id="ProtNLM"/>
    </source>
</evidence>
<dbReference type="Proteomes" id="UP000018296">
    <property type="component" value="Unassembled WGS sequence"/>
</dbReference>
<accession>V6IW40</accession>
<dbReference type="RefSeq" id="WP_023510674.1">
    <property type="nucleotide sequence ID" value="NZ_AWTC01000012.1"/>
</dbReference>
<dbReference type="PROSITE" id="PS51257">
    <property type="entry name" value="PROKAR_LIPOPROTEIN"/>
    <property type="match status" value="1"/>
</dbReference>
<dbReference type="EMBL" id="AWTC01000012">
    <property type="protein sequence ID" value="EST11395.1"/>
    <property type="molecule type" value="Genomic_DNA"/>
</dbReference>
<organism evidence="1 2">
    <name type="scientific">Sporolactobacillus laevolacticus DSM 442</name>
    <dbReference type="NCBI Taxonomy" id="1395513"/>
    <lineage>
        <taxon>Bacteria</taxon>
        <taxon>Bacillati</taxon>
        <taxon>Bacillota</taxon>
        <taxon>Bacilli</taxon>
        <taxon>Bacillales</taxon>
        <taxon>Sporolactobacillaceae</taxon>
        <taxon>Sporolactobacillus</taxon>
    </lineage>
</organism>
<reference evidence="1 2" key="1">
    <citation type="journal article" date="2013" name="Genome Announc.">
        <title>Genome Sequence of Sporolactobacillus laevolacticus DSM442, an Efficient Polymer-Grade D-Lactate Producer from Agricultural Waste Cottonseed as a Nitrogen Source.</title>
        <authorList>
            <person name="Wang H."/>
            <person name="Wang L."/>
            <person name="Ju J."/>
            <person name="Yu B."/>
            <person name="Ma Y."/>
        </authorList>
    </citation>
    <scope>NUCLEOTIDE SEQUENCE [LARGE SCALE GENOMIC DNA]</scope>
    <source>
        <strain evidence="1 2">DSM 442</strain>
    </source>
</reference>
<dbReference type="eggNOG" id="COG4219">
    <property type="taxonomic scope" value="Bacteria"/>
</dbReference>
<proteinExistence type="predicted"/>
<evidence type="ECO:0000313" key="2">
    <source>
        <dbReference type="Proteomes" id="UP000018296"/>
    </source>
</evidence>